<organism evidence="2 3">
    <name type="scientific">Clavibacter californiensis</name>
    <dbReference type="NCBI Taxonomy" id="1401995"/>
    <lineage>
        <taxon>Bacteria</taxon>
        <taxon>Bacillati</taxon>
        <taxon>Actinomycetota</taxon>
        <taxon>Actinomycetes</taxon>
        <taxon>Micrococcales</taxon>
        <taxon>Microbacteriaceae</taxon>
        <taxon>Clavibacter</taxon>
    </lineage>
</organism>
<dbReference type="Proteomes" id="UP000265355">
    <property type="component" value="Unassembled WGS sequence"/>
</dbReference>
<feature type="compositionally biased region" description="Low complexity" evidence="1">
    <location>
        <begin position="34"/>
        <end position="50"/>
    </location>
</feature>
<evidence type="ECO:0000313" key="2">
    <source>
        <dbReference type="EMBL" id="RII94883.1"/>
    </source>
</evidence>
<keyword evidence="3" id="KW-1185">Reference proteome</keyword>
<comment type="caution">
    <text evidence="2">The sequence shown here is derived from an EMBL/GenBank/DDBJ whole genome shotgun (WGS) entry which is preliminary data.</text>
</comment>
<proteinExistence type="predicted"/>
<feature type="region of interest" description="Disordered" evidence="1">
    <location>
        <begin position="1"/>
        <end position="58"/>
    </location>
</feature>
<name>A0ABX9NA75_9MICO</name>
<reference evidence="2 3" key="1">
    <citation type="submission" date="2018-08" db="EMBL/GenBank/DDBJ databases">
        <title>Genome Sequence of Clavibacter michiganensis Subspecies type strains, and the Atypical Peach-Colored Strains Isolated from Tomato.</title>
        <authorList>
            <person name="Osdaghi E."/>
            <person name="Portier P."/>
            <person name="Briand M."/>
            <person name="Jacques M.-A."/>
        </authorList>
    </citation>
    <scope>NUCLEOTIDE SEQUENCE [LARGE SCALE GENOMIC DNA]</scope>
    <source>
        <strain evidence="2 3">CFBP 8216</strain>
    </source>
</reference>
<gene>
    <name evidence="2" type="ORF">DZF98_00230</name>
</gene>
<evidence type="ECO:0000313" key="3">
    <source>
        <dbReference type="Proteomes" id="UP000265355"/>
    </source>
</evidence>
<sequence length="80" mass="8731">MTANPIRPTRDRRSSFVHATPASYHAGRAGPRIGRATSGRAAPRRSSSSAPKEDLSGAREWLRAHVHEVFERGRIAASLL</sequence>
<protein>
    <submittedName>
        <fullName evidence="2">Uncharacterized protein</fullName>
    </submittedName>
</protein>
<evidence type="ECO:0000256" key="1">
    <source>
        <dbReference type="SAM" id="MobiDB-lite"/>
    </source>
</evidence>
<dbReference type="EMBL" id="QWEE01000001">
    <property type="protein sequence ID" value="RII94883.1"/>
    <property type="molecule type" value="Genomic_DNA"/>
</dbReference>
<accession>A0ABX9NA75</accession>